<dbReference type="GO" id="GO:0003844">
    <property type="term" value="F:1,4-alpha-glucan branching enzyme activity"/>
    <property type="evidence" value="ECO:0007669"/>
    <property type="project" value="UniProtKB-UniRule"/>
</dbReference>
<dbReference type="AlphaFoldDB" id="A0A9D2MMU9"/>
<accession>A0A9D2MMU9</accession>
<dbReference type="InterPro" id="IPR054169">
    <property type="entry name" value="GlgB_N"/>
</dbReference>
<dbReference type="GO" id="GO:0005978">
    <property type="term" value="P:glycogen biosynthetic process"/>
    <property type="evidence" value="ECO:0007669"/>
    <property type="project" value="UniProtKB-UniRule"/>
</dbReference>
<protein>
    <recommendedName>
        <fullName evidence="4 6">1,4-alpha-glucan branching enzyme</fullName>
        <ecNumber evidence="4 6">2.4.1.18</ecNumber>
    </recommendedName>
</protein>
<dbReference type="SMART" id="SM00642">
    <property type="entry name" value="Aamy"/>
    <property type="match status" value="1"/>
</dbReference>
<evidence type="ECO:0000256" key="1">
    <source>
        <dbReference type="ARBA" id="ARBA00000826"/>
    </source>
</evidence>
<dbReference type="Gene3D" id="2.60.40.1180">
    <property type="entry name" value="Golgi alpha-mannosidase II"/>
    <property type="match status" value="1"/>
</dbReference>
<dbReference type="InterPro" id="IPR006407">
    <property type="entry name" value="GlgB"/>
</dbReference>
<dbReference type="NCBIfam" id="NF008967">
    <property type="entry name" value="PRK12313.1"/>
    <property type="match status" value="1"/>
</dbReference>
<feature type="active site" description="Proton donor" evidence="7">
    <location>
        <position position="332"/>
    </location>
</feature>
<dbReference type="Gene3D" id="3.20.20.80">
    <property type="entry name" value="Glycosidases"/>
    <property type="match status" value="1"/>
</dbReference>
<dbReference type="Pfam" id="PF02806">
    <property type="entry name" value="Alpha-amylase_C"/>
    <property type="match status" value="1"/>
</dbReference>
<dbReference type="InterPro" id="IPR013780">
    <property type="entry name" value="Glyco_hydro_b"/>
</dbReference>
<dbReference type="PANTHER" id="PTHR43651">
    <property type="entry name" value="1,4-ALPHA-GLUCAN-BRANCHING ENZYME"/>
    <property type="match status" value="1"/>
</dbReference>
<gene>
    <name evidence="9" type="primary">glgB</name>
    <name evidence="9" type="ORF">H9712_07420</name>
</gene>
<evidence type="ECO:0000256" key="7">
    <source>
        <dbReference type="PIRSR" id="PIRSR000463-1"/>
    </source>
</evidence>
<dbReference type="InterPro" id="IPR006047">
    <property type="entry name" value="GH13_cat_dom"/>
</dbReference>
<dbReference type="InterPro" id="IPR013783">
    <property type="entry name" value="Ig-like_fold"/>
</dbReference>
<evidence type="ECO:0000256" key="3">
    <source>
        <dbReference type="ARBA" id="ARBA00009000"/>
    </source>
</evidence>
<reference evidence="9" key="1">
    <citation type="journal article" date="2021" name="PeerJ">
        <title>Extensive microbial diversity within the chicken gut microbiome revealed by metagenomics and culture.</title>
        <authorList>
            <person name="Gilroy R."/>
            <person name="Ravi A."/>
            <person name="Getino M."/>
            <person name="Pursley I."/>
            <person name="Horton D.L."/>
            <person name="Alikhan N.F."/>
            <person name="Baker D."/>
            <person name="Gharbi K."/>
            <person name="Hall N."/>
            <person name="Watson M."/>
            <person name="Adriaenssens E.M."/>
            <person name="Foster-Nyarko E."/>
            <person name="Jarju S."/>
            <person name="Secka A."/>
            <person name="Antonio M."/>
            <person name="Oren A."/>
            <person name="Chaudhuri R.R."/>
            <person name="La Ragione R."/>
            <person name="Hildebrand F."/>
            <person name="Pallen M.J."/>
        </authorList>
    </citation>
    <scope>NUCLEOTIDE SEQUENCE</scope>
    <source>
        <strain evidence="9">CHK192-8294</strain>
    </source>
</reference>
<evidence type="ECO:0000313" key="9">
    <source>
        <dbReference type="EMBL" id="HJB80799.1"/>
    </source>
</evidence>
<dbReference type="PANTHER" id="PTHR43651:SF3">
    <property type="entry name" value="1,4-ALPHA-GLUCAN-BRANCHING ENZYME"/>
    <property type="match status" value="1"/>
</dbReference>
<evidence type="ECO:0000256" key="5">
    <source>
        <dbReference type="ARBA" id="ARBA00022679"/>
    </source>
</evidence>
<evidence type="ECO:0000256" key="6">
    <source>
        <dbReference type="NCBIfam" id="TIGR01515"/>
    </source>
</evidence>
<keyword evidence="5" id="KW-0808">Transferase</keyword>
<dbReference type="EC" id="2.4.1.18" evidence="4 6"/>
<dbReference type="CDD" id="cd11322">
    <property type="entry name" value="AmyAc_Glg_BE"/>
    <property type="match status" value="1"/>
</dbReference>
<dbReference type="InterPro" id="IPR017853">
    <property type="entry name" value="GH"/>
</dbReference>
<evidence type="ECO:0000256" key="2">
    <source>
        <dbReference type="ARBA" id="ARBA00002953"/>
    </source>
</evidence>
<dbReference type="NCBIfam" id="TIGR01515">
    <property type="entry name" value="branching_enzym"/>
    <property type="match status" value="1"/>
</dbReference>
<evidence type="ECO:0000256" key="4">
    <source>
        <dbReference type="ARBA" id="ARBA00012541"/>
    </source>
</evidence>
<dbReference type="Pfam" id="PF00128">
    <property type="entry name" value="Alpha-amylase"/>
    <property type="match status" value="1"/>
</dbReference>
<dbReference type="GO" id="GO:0043169">
    <property type="term" value="F:cation binding"/>
    <property type="evidence" value="ECO:0007669"/>
    <property type="project" value="InterPro"/>
</dbReference>
<sequence>MDHYAFYTGQCFDAYRYLGAHRSGEGWVFRTFAPAAAGVVLLHGGREVPMERVHDGNFYEVRAEDVQPGDCYQYRIYRRDGGYTNHCDPYGYGMELRPGHCSVVRDLGEYTFEDGAWMAERRDRREEPLNIYELHLGSWRRKEDGGWYRYDELAQPLIDYVKECGYNYVEFLPLSEHPCDESWGYQITGFYAPTSRYGTARELMMLIDRLHQAGIGVILDFVPAHFAVDDYGLARYDGTALYEYPHRDVEVSEWGSHNFMHSRGEVRSFLQSCARYWLEEFHFDGLRMDAISRILYWQGDEARGVNGDGVAFLRTMNQGLKHLCPGCILAAEDSTNFPKVTAPAEQGGLGFTYKWDMGWMHDTLSYFQTSPEDRPARRHQITFSMHYFPQERYLLPLSHDEVVHGKATILQKMHGGYDGKFPQARALYLYMMVHPGKKLNFMGNEIGHFREWDEHREQDWLLRDFPIHDAFYHYMAQLNHIYLDHPALSRWDYRPEGFAWLDGSGEESCVFAIQRQGGGERLVALFNFGAQARQYRLPATAGVKLLLHTDWQRFGGATPEGERPKPAGGALTVCLPPCSGQLFCMESCKYS</sequence>
<dbReference type="CDD" id="cd02855">
    <property type="entry name" value="E_set_GBE_prok_N"/>
    <property type="match status" value="1"/>
</dbReference>
<dbReference type="GO" id="GO:0005829">
    <property type="term" value="C:cytosol"/>
    <property type="evidence" value="ECO:0007669"/>
    <property type="project" value="TreeGrafter"/>
</dbReference>
<evidence type="ECO:0000259" key="8">
    <source>
        <dbReference type="SMART" id="SM00642"/>
    </source>
</evidence>
<dbReference type="InterPro" id="IPR006048">
    <property type="entry name" value="A-amylase/branching_C"/>
</dbReference>
<reference evidence="9" key="2">
    <citation type="submission" date="2021-04" db="EMBL/GenBank/DDBJ databases">
        <authorList>
            <person name="Gilroy R."/>
        </authorList>
    </citation>
    <scope>NUCLEOTIDE SEQUENCE</scope>
    <source>
        <strain evidence="9">CHK192-8294</strain>
    </source>
</reference>
<comment type="function">
    <text evidence="2">Catalyzes the formation of the alpha-1,6-glucosidic linkages in glycogen by scission of a 1,4-alpha-linked oligosaccharide from growing alpha-1,4-glucan chains and the subsequent attachment of the oligosaccharide to the alpha-1,6 position.</text>
</comment>
<dbReference type="EMBL" id="DWXO01000072">
    <property type="protein sequence ID" value="HJB80799.1"/>
    <property type="molecule type" value="Genomic_DNA"/>
</dbReference>
<dbReference type="InterPro" id="IPR037439">
    <property type="entry name" value="Branching_enzy"/>
</dbReference>
<dbReference type="SUPFAM" id="SSF51011">
    <property type="entry name" value="Glycosyl hydrolase domain"/>
    <property type="match status" value="1"/>
</dbReference>
<name>A0A9D2MMU9_9FIRM</name>
<comment type="similarity">
    <text evidence="3">Belongs to the glycosyl hydrolase 13 family. GlgB subfamily.</text>
</comment>
<dbReference type="SUPFAM" id="SSF51445">
    <property type="entry name" value="(Trans)glycosidases"/>
    <property type="match status" value="1"/>
</dbReference>
<evidence type="ECO:0000313" key="10">
    <source>
        <dbReference type="Proteomes" id="UP000823921"/>
    </source>
</evidence>
<organism evidence="9 10">
    <name type="scientific">Candidatus Flavonifractor intestinigallinarum</name>
    <dbReference type="NCBI Taxonomy" id="2838586"/>
    <lineage>
        <taxon>Bacteria</taxon>
        <taxon>Bacillati</taxon>
        <taxon>Bacillota</taxon>
        <taxon>Clostridia</taxon>
        <taxon>Eubacteriales</taxon>
        <taxon>Oscillospiraceae</taxon>
        <taxon>Flavonifractor</taxon>
    </lineage>
</organism>
<dbReference type="Pfam" id="PF22019">
    <property type="entry name" value="GlgB_N"/>
    <property type="match status" value="1"/>
</dbReference>
<proteinExistence type="inferred from homology"/>
<comment type="caution">
    <text evidence="9">The sequence shown here is derived from an EMBL/GenBank/DDBJ whole genome shotgun (WGS) entry which is preliminary data.</text>
</comment>
<dbReference type="Gene3D" id="2.60.40.10">
    <property type="entry name" value="Immunoglobulins"/>
    <property type="match status" value="1"/>
</dbReference>
<dbReference type="InterPro" id="IPR044143">
    <property type="entry name" value="GlgB_N_E_set_prok"/>
</dbReference>
<feature type="active site" description="Nucleophile" evidence="7">
    <location>
        <position position="289"/>
    </location>
</feature>
<feature type="domain" description="Glycosyl hydrolase family 13 catalytic" evidence="8">
    <location>
        <begin position="133"/>
        <end position="481"/>
    </location>
</feature>
<comment type="catalytic activity">
    <reaction evidence="1">
        <text>Transfers a segment of a (1-&gt;4)-alpha-D-glucan chain to a primary hydroxy group in a similar glucan chain.</text>
        <dbReference type="EC" id="2.4.1.18"/>
    </reaction>
</comment>
<dbReference type="PIRSF" id="PIRSF000463">
    <property type="entry name" value="GlgB"/>
    <property type="match status" value="1"/>
</dbReference>
<dbReference type="Proteomes" id="UP000823921">
    <property type="component" value="Unassembled WGS sequence"/>
</dbReference>